<feature type="region of interest" description="Disordered" evidence="8">
    <location>
        <begin position="178"/>
        <end position="206"/>
    </location>
</feature>
<evidence type="ECO:0000256" key="9">
    <source>
        <dbReference type="SAM" id="SignalP"/>
    </source>
</evidence>
<protein>
    <recommendedName>
        <fullName evidence="10">Copper acquisition factor BIM1-like domain-containing protein</fullName>
    </recommendedName>
</protein>
<evidence type="ECO:0000259" key="10">
    <source>
        <dbReference type="Pfam" id="PF20238"/>
    </source>
</evidence>
<keyword evidence="12" id="KW-1185">Reference proteome</keyword>
<evidence type="ECO:0000256" key="2">
    <source>
        <dbReference type="ARBA" id="ARBA00022475"/>
    </source>
</evidence>
<dbReference type="InterPro" id="IPR046936">
    <property type="entry name" value="BIM1-like"/>
</dbReference>
<dbReference type="CDD" id="cd21176">
    <property type="entry name" value="LPMO_auxiliary-like"/>
    <property type="match status" value="1"/>
</dbReference>
<reference evidence="11 12" key="1">
    <citation type="journal article" date="2016" name="Genome Biol. Evol.">
        <title>Divergent and convergent evolution of fungal pathogenicity.</title>
        <authorList>
            <person name="Shang Y."/>
            <person name="Xiao G."/>
            <person name="Zheng P."/>
            <person name="Cen K."/>
            <person name="Zhan S."/>
            <person name="Wang C."/>
        </authorList>
    </citation>
    <scope>NUCLEOTIDE SEQUENCE [LARGE SCALE GENOMIC DNA]</scope>
    <source>
        <strain evidence="11 12">ARSEF 7405</strain>
    </source>
</reference>
<name>A0A167XYH9_9EURO</name>
<dbReference type="OrthoDB" id="2146436at2759"/>
<keyword evidence="5" id="KW-0472">Membrane</keyword>
<keyword evidence="3" id="KW-0336">GPI-anchor</keyword>
<evidence type="ECO:0000313" key="11">
    <source>
        <dbReference type="EMBL" id="KZZ90631.1"/>
    </source>
</evidence>
<evidence type="ECO:0000256" key="8">
    <source>
        <dbReference type="SAM" id="MobiDB-lite"/>
    </source>
</evidence>
<keyword evidence="6" id="KW-0325">Glycoprotein</keyword>
<dbReference type="EMBL" id="AZGZ01000016">
    <property type="protein sequence ID" value="KZZ90631.1"/>
    <property type="molecule type" value="Genomic_DNA"/>
</dbReference>
<dbReference type="VEuPathDB" id="FungiDB:AAP_03726"/>
<evidence type="ECO:0000256" key="6">
    <source>
        <dbReference type="ARBA" id="ARBA00023180"/>
    </source>
</evidence>
<feature type="domain" description="Copper acquisition factor BIM1-like" evidence="10">
    <location>
        <begin position="17"/>
        <end position="162"/>
    </location>
</feature>
<evidence type="ECO:0000313" key="12">
    <source>
        <dbReference type="Proteomes" id="UP000242877"/>
    </source>
</evidence>
<dbReference type="PANTHER" id="PTHR34992:SF1">
    <property type="entry name" value="COPPER ACQUISITION FACTOR BIM1-LIKE DOMAIN-CONTAINING PROTEIN"/>
    <property type="match status" value="1"/>
</dbReference>
<evidence type="ECO:0000256" key="3">
    <source>
        <dbReference type="ARBA" id="ARBA00022622"/>
    </source>
</evidence>
<feature type="signal peptide" evidence="9">
    <location>
        <begin position="1"/>
        <end position="18"/>
    </location>
</feature>
<dbReference type="InterPro" id="IPR046530">
    <property type="entry name" value="BIM1-like_dom"/>
</dbReference>
<evidence type="ECO:0000256" key="5">
    <source>
        <dbReference type="ARBA" id="ARBA00023136"/>
    </source>
</evidence>
<keyword evidence="4 9" id="KW-0732">Signal</keyword>
<proteinExistence type="predicted"/>
<accession>A0A167XYH9</accession>
<gene>
    <name evidence="11" type="ORF">AAP_03726</name>
</gene>
<feature type="chain" id="PRO_5007894527" description="Copper acquisition factor BIM1-like domain-containing protein" evidence="9">
    <location>
        <begin position="19"/>
        <end position="230"/>
    </location>
</feature>
<dbReference type="PANTHER" id="PTHR34992">
    <property type="entry name" value="HYPHAL ANASTAMOSIS-7 PROTEIN"/>
    <property type="match status" value="1"/>
</dbReference>
<evidence type="ECO:0000256" key="4">
    <source>
        <dbReference type="ARBA" id="ARBA00022729"/>
    </source>
</evidence>
<organism evidence="11 12">
    <name type="scientific">Ascosphaera apis ARSEF 7405</name>
    <dbReference type="NCBI Taxonomy" id="392613"/>
    <lineage>
        <taxon>Eukaryota</taxon>
        <taxon>Fungi</taxon>
        <taxon>Dikarya</taxon>
        <taxon>Ascomycota</taxon>
        <taxon>Pezizomycotina</taxon>
        <taxon>Eurotiomycetes</taxon>
        <taxon>Eurotiomycetidae</taxon>
        <taxon>Onygenales</taxon>
        <taxon>Ascosphaeraceae</taxon>
        <taxon>Ascosphaera</taxon>
    </lineage>
</organism>
<dbReference type="Pfam" id="PF20238">
    <property type="entry name" value="BIM1-like_dom"/>
    <property type="match status" value="1"/>
</dbReference>
<evidence type="ECO:0000256" key="1">
    <source>
        <dbReference type="ARBA" id="ARBA00004609"/>
    </source>
</evidence>
<keyword evidence="7" id="KW-0449">Lipoprotein</keyword>
<keyword evidence="2" id="KW-1003">Cell membrane</keyword>
<evidence type="ECO:0000256" key="7">
    <source>
        <dbReference type="ARBA" id="ARBA00023288"/>
    </source>
</evidence>
<dbReference type="GO" id="GO:0005886">
    <property type="term" value="C:plasma membrane"/>
    <property type="evidence" value="ECO:0007669"/>
    <property type="project" value="UniProtKB-SubCell"/>
</dbReference>
<dbReference type="Proteomes" id="UP000242877">
    <property type="component" value="Unassembled WGS sequence"/>
</dbReference>
<comment type="caution">
    <text evidence="11">The sequence shown here is derived from an EMBL/GenBank/DDBJ whole genome shotgun (WGS) entry which is preliminary data.</text>
</comment>
<feature type="compositionally biased region" description="Polar residues" evidence="8">
    <location>
        <begin position="178"/>
        <end position="191"/>
    </location>
</feature>
<dbReference type="GO" id="GO:0098552">
    <property type="term" value="C:side of membrane"/>
    <property type="evidence" value="ECO:0007669"/>
    <property type="project" value="UniProtKB-KW"/>
</dbReference>
<dbReference type="AlphaFoldDB" id="A0A167XYH9"/>
<comment type="subcellular location">
    <subcellularLocation>
        <location evidence="1">Cell membrane</location>
        <topology evidence="1">Lipid-anchor</topology>
        <topology evidence="1">GPI-anchor</topology>
    </subcellularLocation>
</comment>
<sequence>MRLSTISISGCLLAIANAHYNLVYPEPRGKNIGQMVKGPCGAFPSPSENRTQVSLDDHAVSVALDLHHDRTIVEVLLGIGNDVGDAFNIKLVPSFQLEGMGDFCLPKVDLEAKGVKIEDGTNATLQIITNGDPSGGLYSCADITFTKTVSYSKYGSCKNNTGFKENSLKGSAANLNANETQADGTPQSANGDSSSSSNHDHDDKENAANSIGVASWVVLGGTIAAASALI</sequence>